<dbReference type="InterPro" id="IPR045243">
    <property type="entry name" value="Rna14-like"/>
</dbReference>
<keyword evidence="2" id="KW-0677">Repeat</keyword>
<dbReference type="GeneID" id="116410379"/>
<proteinExistence type="predicted"/>
<organism evidence="5 6">
    <name type="scientific">Xenopus tropicalis</name>
    <name type="common">Western clawed frog</name>
    <name type="synonym">Silurana tropicalis</name>
    <dbReference type="NCBI Taxonomy" id="8364"/>
    <lineage>
        <taxon>Eukaryota</taxon>
        <taxon>Metazoa</taxon>
        <taxon>Chordata</taxon>
        <taxon>Craniata</taxon>
        <taxon>Vertebrata</taxon>
        <taxon>Euteleostomi</taxon>
        <taxon>Amphibia</taxon>
        <taxon>Batrachia</taxon>
        <taxon>Anura</taxon>
        <taxon>Pipoidea</taxon>
        <taxon>Pipidae</taxon>
        <taxon>Xenopodinae</taxon>
        <taxon>Xenopus</taxon>
        <taxon>Silurana</taxon>
    </lineage>
</organism>
<dbReference type="InterPro" id="IPR003107">
    <property type="entry name" value="HAT"/>
</dbReference>
<dbReference type="Pfam" id="PF05843">
    <property type="entry name" value="Suf"/>
    <property type="match status" value="1"/>
</dbReference>
<dbReference type="Proteomes" id="UP000008143">
    <property type="component" value="Chromosome 4"/>
</dbReference>
<dbReference type="GO" id="GO:0031124">
    <property type="term" value="P:mRNA 3'-end processing"/>
    <property type="evidence" value="ECO:0007669"/>
    <property type="project" value="InterPro"/>
</dbReference>
<sequence length="118" mass="13414">MGKVGIAAPLCGCDGSSADARTGHGRLLNMFRKKVKKAEKKLEDNPYDLDAWSILIREAQNQPIDKARKTYERLVAQFPSSGRFWKLYVEAEVKAKNDDKVEKVSVQRTYCLVHVFIQ</sequence>
<dbReference type="OrthoDB" id="26282at2759"/>
<gene>
    <name evidence="6 7" type="primary">LOC116410379</name>
</gene>
<keyword evidence="3" id="KW-0539">Nucleus</keyword>
<dbReference type="GO" id="GO:0005634">
    <property type="term" value="C:nucleus"/>
    <property type="evidence" value="ECO:0007669"/>
    <property type="project" value="UniProtKB-SubCell"/>
</dbReference>
<dbReference type="PANTHER" id="PTHR19980:SF0">
    <property type="entry name" value="CLEAVAGE STIMULATION FACTOR SUBUNIT 3"/>
    <property type="match status" value="1"/>
</dbReference>
<evidence type="ECO:0000313" key="5">
    <source>
        <dbReference type="Proteomes" id="UP000008143"/>
    </source>
</evidence>
<evidence type="ECO:0000313" key="7">
    <source>
        <dbReference type="Xenbase" id="XB-GENE-29096075"/>
    </source>
</evidence>
<dbReference type="RefSeq" id="XP_031756593.1">
    <property type="nucleotide sequence ID" value="XM_031900733.1"/>
</dbReference>
<dbReference type="KEGG" id="xtr:116410379"/>
<evidence type="ECO:0000259" key="4">
    <source>
        <dbReference type="Pfam" id="PF05843"/>
    </source>
</evidence>
<reference evidence="6" key="1">
    <citation type="submission" date="2025-08" db="UniProtKB">
        <authorList>
            <consortium name="RefSeq"/>
        </authorList>
    </citation>
    <scope>IDENTIFICATION</scope>
    <source>
        <strain evidence="6">Nigerian</strain>
        <tissue evidence="6">Liver and blood</tissue>
    </source>
</reference>
<dbReference type="Xenbase" id="XB-GENE-29096075">
    <property type="gene designation" value="LOC116410379"/>
</dbReference>
<dbReference type="SMART" id="SM00386">
    <property type="entry name" value="HAT"/>
    <property type="match status" value="1"/>
</dbReference>
<dbReference type="InterPro" id="IPR011990">
    <property type="entry name" value="TPR-like_helical_dom_sf"/>
</dbReference>
<dbReference type="Gene3D" id="1.25.40.10">
    <property type="entry name" value="Tetratricopeptide repeat domain"/>
    <property type="match status" value="1"/>
</dbReference>
<comment type="subcellular location">
    <subcellularLocation>
        <location evidence="1">Nucleus</location>
    </subcellularLocation>
</comment>
<accession>A0A8J1JFF3</accession>
<keyword evidence="5" id="KW-1185">Reference proteome</keyword>
<evidence type="ECO:0000256" key="1">
    <source>
        <dbReference type="ARBA" id="ARBA00004123"/>
    </source>
</evidence>
<evidence type="ECO:0000313" key="6">
    <source>
        <dbReference type="RefSeq" id="XP_031756593.1"/>
    </source>
</evidence>
<evidence type="ECO:0000256" key="3">
    <source>
        <dbReference type="ARBA" id="ARBA00023242"/>
    </source>
</evidence>
<feature type="domain" description="Suppressor of forked" evidence="4">
    <location>
        <begin position="34"/>
        <end position="105"/>
    </location>
</feature>
<dbReference type="AGR" id="Xenbase:XB-GENE-29096075"/>
<name>A0A8J1JFF3_XENTR</name>
<evidence type="ECO:0000256" key="2">
    <source>
        <dbReference type="ARBA" id="ARBA00022737"/>
    </source>
</evidence>
<dbReference type="InterPro" id="IPR008847">
    <property type="entry name" value="Suf"/>
</dbReference>
<dbReference type="AlphaFoldDB" id="A0A8J1JFF3"/>
<protein>
    <submittedName>
        <fullName evidence="6">Cleavage stimulation factor subunit 3-like</fullName>
    </submittedName>
</protein>
<dbReference type="SUPFAM" id="SSF48452">
    <property type="entry name" value="TPR-like"/>
    <property type="match status" value="1"/>
</dbReference>
<dbReference type="PANTHER" id="PTHR19980">
    <property type="entry name" value="RNA CLEAVAGE STIMULATION FACTOR"/>
    <property type="match status" value="1"/>
</dbReference>